<feature type="compositionally biased region" description="Polar residues" evidence="6">
    <location>
        <begin position="50"/>
        <end position="64"/>
    </location>
</feature>
<comment type="caution">
    <text evidence="8">The sequence shown here is derived from an EMBL/GenBank/DDBJ whole genome shotgun (WGS) entry which is preliminary data.</text>
</comment>
<dbReference type="InterPro" id="IPR007219">
    <property type="entry name" value="XnlR_reg_dom"/>
</dbReference>
<feature type="compositionally biased region" description="Basic and acidic residues" evidence="6">
    <location>
        <begin position="688"/>
        <end position="697"/>
    </location>
</feature>
<evidence type="ECO:0000313" key="8">
    <source>
        <dbReference type="EMBL" id="KAJ5106104.1"/>
    </source>
</evidence>
<gene>
    <name evidence="8" type="ORF">N7456_002779</name>
</gene>
<feature type="region of interest" description="Disordered" evidence="6">
    <location>
        <begin position="49"/>
        <end position="83"/>
    </location>
</feature>
<dbReference type="InterPro" id="IPR036864">
    <property type="entry name" value="Zn2-C6_fun-type_DNA-bd_sf"/>
</dbReference>
<keyword evidence="2" id="KW-0805">Transcription regulation</keyword>
<proteinExistence type="predicted"/>
<name>A0A9W9FTJ3_9EURO</name>
<evidence type="ECO:0000313" key="9">
    <source>
        <dbReference type="Proteomes" id="UP001149165"/>
    </source>
</evidence>
<dbReference type="GO" id="GO:0003677">
    <property type="term" value="F:DNA binding"/>
    <property type="evidence" value="ECO:0007669"/>
    <property type="project" value="UniProtKB-KW"/>
</dbReference>
<evidence type="ECO:0000256" key="5">
    <source>
        <dbReference type="ARBA" id="ARBA00023242"/>
    </source>
</evidence>
<dbReference type="PROSITE" id="PS00463">
    <property type="entry name" value="ZN2_CY6_FUNGAL_1"/>
    <property type="match status" value="1"/>
</dbReference>
<keyword evidence="1" id="KW-0479">Metal-binding</keyword>
<dbReference type="PANTHER" id="PTHR47425:SF2">
    <property type="entry name" value="FARB-RELATED"/>
    <property type="match status" value="1"/>
</dbReference>
<dbReference type="InterPro" id="IPR001138">
    <property type="entry name" value="Zn2Cys6_DnaBD"/>
</dbReference>
<evidence type="ECO:0000256" key="3">
    <source>
        <dbReference type="ARBA" id="ARBA00023125"/>
    </source>
</evidence>
<keyword evidence="3" id="KW-0238">DNA-binding</keyword>
<protein>
    <recommendedName>
        <fullName evidence="7">Zn(2)-C6 fungal-type domain-containing protein</fullName>
    </recommendedName>
</protein>
<keyword evidence="9" id="KW-1185">Reference proteome</keyword>
<organism evidence="8 9">
    <name type="scientific">Penicillium angulare</name>
    <dbReference type="NCBI Taxonomy" id="116970"/>
    <lineage>
        <taxon>Eukaryota</taxon>
        <taxon>Fungi</taxon>
        <taxon>Dikarya</taxon>
        <taxon>Ascomycota</taxon>
        <taxon>Pezizomycotina</taxon>
        <taxon>Eurotiomycetes</taxon>
        <taxon>Eurotiomycetidae</taxon>
        <taxon>Eurotiales</taxon>
        <taxon>Aspergillaceae</taxon>
        <taxon>Penicillium</taxon>
    </lineage>
</organism>
<dbReference type="GO" id="GO:0000981">
    <property type="term" value="F:DNA-binding transcription factor activity, RNA polymerase II-specific"/>
    <property type="evidence" value="ECO:0007669"/>
    <property type="project" value="InterPro"/>
</dbReference>
<evidence type="ECO:0000259" key="7">
    <source>
        <dbReference type="PROSITE" id="PS50048"/>
    </source>
</evidence>
<evidence type="ECO:0000256" key="1">
    <source>
        <dbReference type="ARBA" id="ARBA00022723"/>
    </source>
</evidence>
<dbReference type="Proteomes" id="UP001149165">
    <property type="component" value="Unassembled WGS sequence"/>
</dbReference>
<dbReference type="PROSITE" id="PS50048">
    <property type="entry name" value="ZN2_CY6_FUNGAL_2"/>
    <property type="match status" value="1"/>
</dbReference>
<dbReference type="GO" id="GO:0006351">
    <property type="term" value="P:DNA-templated transcription"/>
    <property type="evidence" value="ECO:0007669"/>
    <property type="project" value="InterPro"/>
</dbReference>
<dbReference type="InterPro" id="IPR052761">
    <property type="entry name" value="Fungal_Detox/Toxin_TFs"/>
</dbReference>
<dbReference type="GO" id="GO:0008270">
    <property type="term" value="F:zinc ion binding"/>
    <property type="evidence" value="ECO:0007669"/>
    <property type="project" value="InterPro"/>
</dbReference>
<dbReference type="SMART" id="SM00066">
    <property type="entry name" value="GAL4"/>
    <property type="match status" value="1"/>
</dbReference>
<dbReference type="PANTHER" id="PTHR47425">
    <property type="entry name" value="FARB-RELATED"/>
    <property type="match status" value="1"/>
</dbReference>
<feature type="compositionally biased region" description="Polar residues" evidence="6">
    <location>
        <begin position="587"/>
        <end position="599"/>
    </location>
</feature>
<keyword evidence="4" id="KW-0804">Transcription</keyword>
<dbReference type="EMBL" id="JAPQKH010000003">
    <property type="protein sequence ID" value="KAJ5106104.1"/>
    <property type="molecule type" value="Genomic_DNA"/>
</dbReference>
<evidence type="ECO:0000256" key="2">
    <source>
        <dbReference type="ARBA" id="ARBA00023015"/>
    </source>
</evidence>
<keyword evidence="5" id="KW-0539">Nucleus</keyword>
<feature type="region of interest" description="Disordered" evidence="6">
    <location>
        <begin position="678"/>
        <end position="705"/>
    </location>
</feature>
<dbReference type="OrthoDB" id="5041285at2759"/>
<dbReference type="Pfam" id="PF00172">
    <property type="entry name" value="Zn_clus"/>
    <property type="match status" value="1"/>
</dbReference>
<dbReference type="AlphaFoldDB" id="A0A9W9FTJ3"/>
<feature type="domain" description="Zn(2)-C6 fungal-type" evidence="7">
    <location>
        <begin position="11"/>
        <end position="44"/>
    </location>
</feature>
<evidence type="ECO:0000256" key="6">
    <source>
        <dbReference type="SAM" id="MobiDB-lite"/>
    </source>
</evidence>
<feature type="region of interest" description="Disordered" evidence="6">
    <location>
        <begin position="580"/>
        <end position="599"/>
    </location>
</feature>
<sequence length="817" mass="91107">MLRRTRRAPTACSWCHHRKVRCDASILGCPCTRCRQDGRDDCTLRRKLPKSQTLGSSPGPTSRGAQFHATNLPGPTISSNNSSSLEKSLKVNCLSESLGLSSVAIPEDSVENDDSLANLEGHPFLDIGNLKHLPSEDIAFLCAKGALSIPEHCLIEESLCHYFKQVHPMLPIIDEAFFWRAICEESGDKVSLFVFQAMLFVSCSFVSLRTLRKSGFTDRRDARTRLYNRAKLLFDLKAEMMPFAKAQGAIILTHHTSAESPLSGSLWLTCAIQNAMMIDGQPHPFLGSTANVMKKRLWWSILLRDRSLCIGLRRCPQVTSINLHECCDWLTEEDFADEMHKSRFYDYQSKKLLLFALQEQCQLATLLTELATVIFSPRVTPASTYNKEEFGNLMDKLRNIKKSLINWESQSQPAPGLVSAPQTDPSVPLRSLTFMYYYTASVDLAHYSTLLIEEYSALPSHVHRDIMASIANDLKSGVDGLNIVMEHFSTHGHVDNVPLSVLGYVGMPLVLAAVNLKLSPSREETESRQKVLASLSNIIRHSETLYDVTDSVAAGTNQILQLAYATTKNIFLSNEPARGSSGVHGTGTRSTCGRMSSSQISNRSKSLSFPRATNWLEAFSRCPRAYLLISTCVDHSLSVGCLPYIGSLPTLVHEIPTMFSMVHLPWIVQSNCLELSHRVNQSPPPRSEFLDTERTSEELQSDSDNLNQKLGHTLNGWTAAQRPAETVVPANLIGNRLVNLDFLDFDSDFNQISISNTDSSNPMHYSSFDDPSDINQASFDRLPFAQTLNEHTVDRDNLHPISFQWVGHNLLEDQALI</sequence>
<reference evidence="8" key="2">
    <citation type="journal article" date="2023" name="IMA Fungus">
        <title>Comparative genomic study of the Penicillium genus elucidates a diverse pangenome and 15 lateral gene transfer events.</title>
        <authorList>
            <person name="Petersen C."/>
            <person name="Sorensen T."/>
            <person name="Nielsen M.R."/>
            <person name="Sondergaard T.E."/>
            <person name="Sorensen J.L."/>
            <person name="Fitzpatrick D.A."/>
            <person name="Frisvad J.C."/>
            <person name="Nielsen K.L."/>
        </authorList>
    </citation>
    <scope>NUCLEOTIDE SEQUENCE</scope>
    <source>
        <strain evidence="8">IBT 30069</strain>
    </source>
</reference>
<reference evidence="8" key="1">
    <citation type="submission" date="2022-11" db="EMBL/GenBank/DDBJ databases">
        <authorList>
            <person name="Petersen C."/>
        </authorList>
    </citation>
    <scope>NUCLEOTIDE SEQUENCE</scope>
    <source>
        <strain evidence="8">IBT 30069</strain>
    </source>
</reference>
<dbReference type="CDD" id="cd12148">
    <property type="entry name" value="fungal_TF_MHR"/>
    <property type="match status" value="1"/>
</dbReference>
<accession>A0A9W9FTJ3</accession>
<evidence type="ECO:0000256" key="4">
    <source>
        <dbReference type="ARBA" id="ARBA00023163"/>
    </source>
</evidence>
<dbReference type="CDD" id="cd00067">
    <property type="entry name" value="GAL4"/>
    <property type="match status" value="1"/>
</dbReference>
<dbReference type="Pfam" id="PF04082">
    <property type="entry name" value="Fungal_trans"/>
    <property type="match status" value="1"/>
</dbReference>
<dbReference type="SUPFAM" id="SSF57701">
    <property type="entry name" value="Zn2/Cys6 DNA-binding domain"/>
    <property type="match status" value="1"/>
</dbReference>